<dbReference type="RefSeq" id="XP_013792399.1">
    <property type="nucleotide sequence ID" value="XM_013936945.2"/>
</dbReference>
<evidence type="ECO:0000313" key="14">
    <source>
        <dbReference type="RefSeq" id="XP_013792399.1"/>
    </source>
</evidence>
<dbReference type="Proteomes" id="UP000694941">
    <property type="component" value="Unplaced"/>
</dbReference>
<feature type="transmembrane region" description="Helical" evidence="12">
    <location>
        <begin position="408"/>
        <end position="429"/>
    </location>
</feature>
<evidence type="ECO:0000256" key="6">
    <source>
        <dbReference type="ARBA" id="ARBA00022989"/>
    </source>
</evidence>
<keyword evidence="7" id="KW-0969">Cilium</keyword>
<feature type="compositionally biased region" description="Polar residues" evidence="11">
    <location>
        <begin position="62"/>
        <end position="78"/>
    </location>
</feature>
<feature type="transmembrane region" description="Helical" evidence="12">
    <location>
        <begin position="330"/>
        <end position="350"/>
    </location>
</feature>
<evidence type="ECO:0000256" key="9">
    <source>
        <dbReference type="ARBA" id="ARBA00023273"/>
    </source>
</evidence>
<feature type="compositionally biased region" description="Polar residues" evidence="11">
    <location>
        <begin position="182"/>
        <end position="193"/>
    </location>
</feature>
<reference evidence="14" key="1">
    <citation type="submission" date="2025-08" db="UniProtKB">
        <authorList>
            <consortium name="RefSeq"/>
        </authorList>
    </citation>
    <scope>IDENTIFICATION</scope>
    <source>
        <tissue evidence="14">Muscle</tissue>
    </source>
</reference>
<feature type="transmembrane region" description="Helical" evidence="12">
    <location>
        <begin position="370"/>
        <end position="387"/>
    </location>
</feature>
<feature type="compositionally biased region" description="Basic and acidic residues" evidence="11">
    <location>
        <begin position="26"/>
        <end position="37"/>
    </location>
</feature>
<feature type="transmembrane region" description="Helical" evidence="12">
    <location>
        <begin position="463"/>
        <end position="480"/>
    </location>
</feature>
<evidence type="ECO:0000256" key="12">
    <source>
        <dbReference type="SAM" id="Phobius"/>
    </source>
</evidence>
<dbReference type="Pfam" id="PF15383">
    <property type="entry name" value="TMEM237"/>
    <property type="match status" value="1"/>
</dbReference>
<keyword evidence="13" id="KW-1185">Reference proteome</keyword>
<dbReference type="PANTHER" id="PTHR28388:SF1">
    <property type="entry name" value="TRANSMEMBRANE PROTEIN 237"/>
    <property type="match status" value="1"/>
</dbReference>
<organism evidence="13 14">
    <name type="scientific">Limulus polyphemus</name>
    <name type="common">Atlantic horseshoe crab</name>
    <dbReference type="NCBI Taxonomy" id="6850"/>
    <lineage>
        <taxon>Eukaryota</taxon>
        <taxon>Metazoa</taxon>
        <taxon>Ecdysozoa</taxon>
        <taxon>Arthropoda</taxon>
        <taxon>Chelicerata</taxon>
        <taxon>Merostomata</taxon>
        <taxon>Xiphosura</taxon>
        <taxon>Limulidae</taxon>
        <taxon>Limulus</taxon>
    </lineage>
</organism>
<feature type="compositionally biased region" description="Basic and acidic residues" evidence="11">
    <location>
        <begin position="107"/>
        <end position="117"/>
    </location>
</feature>
<name>A0ABM1C138_LIMPO</name>
<evidence type="ECO:0000256" key="1">
    <source>
        <dbReference type="ARBA" id="ARBA00004138"/>
    </source>
</evidence>
<keyword evidence="9" id="KW-0966">Cell projection</keyword>
<keyword evidence="4 12" id="KW-0812">Transmembrane</keyword>
<keyword evidence="8 12" id="KW-0472">Membrane</keyword>
<evidence type="ECO:0000256" key="5">
    <source>
        <dbReference type="ARBA" id="ARBA00022794"/>
    </source>
</evidence>
<evidence type="ECO:0000313" key="13">
    <source>
        <dbReference type="Proteomes" id="UP000694941"/>
    </source>
</evidence>
<comment type="subcellular location">
    <subcellularLocation>
        <location evidence="1">Cell projection</location>
        <location evidence="1">Cilium</location>
    </subcellularLocation>
    <subcellularLocation>
        <location evidence="2">Membrane</location>
        <topology evidence="2">Multi-pass membrane protein</topology>
    </subcellularLocation>
</comment>
<evidence type="ECO:0000256" key="8">
    <source>
        <dbReference type="ARBA" id="ARBA00023136"/>
    </source>
</evidence>
<dbReference type="PANTHER" id="PTHR28388">
    <property type="entry name" value="TRANSMEMBRANE PROTEIN 237"/>
    <property type="match status" value="1"/>
</dbReference>
<evidence type="ECO:0000256" key="3">
    <source>
        <dbReference type="ARBA" id="ARBA00008783"/>
    </source>
</evidence>
<proteinExistence type="inferred from homology"/>
<comment type="function">
    <text evidence="10">Component of the transition zone in primary cilia. Required for ciliogenesis.</text>
</comment>
<dbReference type="GeneID" id="106476281"/>
<keyword evidence="6 12" id="KW-1133">Transmembrane helix</keyword>
<accession>A0ABM1C138</accession>
<feature type="region of interest" description="Disordered" evidence="11">
    <location>
        <begin position="107"/>
        <end position="126"/>
    </location>
</feature>
<sequence>MEPSVAIGSKFASKTSPRKLPPLPIVDKDNRASEKFKTSSSISNVSKLKKGLTSDLDDENSETASCRPSTTTSGSEYNYNGDVEVVTEHNIGKKNIKSRIKEVLSKDGNEVTASEKNRPKRIHQSGSEIQDFAPHVQDEILLGHHQDTDLHLDHKLPAAEPDVINTKNNKTKKISTNKHSNVSTGEHQSNKPTFTDADEQNPNFTPRKLKKRKRNKENDSMTKLSSDFCNKSILETTDMSVLESDISECEYPAQRQSGVGLNLNQEICNISHPVNKLFVEQERGFTAVKKDVIAHSFLPTYSPGNQTASFSSSAAGLAAHSQKLFQRFSVLCHGFLAGVALWQCVIVYQIGPPIFDSSDFITHYASLAKPFQTMFYFLLAICMLSAFDRYDIVCPNWSFLYNSSVLKSGVFAILIYCVTLILSLCISNVDDKLALYVHNNNATSWRTLENMNMESEVIQWRNLNLARCIGVILGWLLLSFQTDKGRLQRDLEEMCVENFRET</sequence>
<feature type="region of interest" description="Disordered" evidence="11">
    <location>
        <begin position="1"/>
        <end position="78"/>
    </location>
</feature>
<dbReference type="InterPro" id="IPR029409">
    <property type="entry name" value="TMEM237"/>
</dbReference>
<protein>
    <submittedName>
        <fullName evidence="14">Transmembrane protein 237A-like</fullName>
    </submittedName>
</protein>
<feature type="region of interest" description="Disordered" evidence="11">
    <location>
        <begin position="158"/>
        <end position="223"/>
    </location>
</feature>
<keyword evidence="5" id="KW-0970">Cilium biogenesis/degradation</keyword>
<comment type="similarity">
    <text evidence="3">Belongs to the TMEM237 family.</text>
</comment>
<evidence type="ECO:0000256" key="4">
    <source>
        <dbReference type="ARBA" id="ARBA00022692"/>
    </source>
</evidence>
<gene>
    <name evidence="14" type="primary">LOC106476281</name>
</gene>
<evidence type="ECO:0000256" key="10">
    <source>
        <dbReference type="ARBA" id="ARBA00025631"/>
    </source>
</evidence>
<evidence type="ECO:0000256" key="11">
    <source>
        <dbReference type="SAM" id="MobiDB-lite"/>
    </source>
</evidence>
<evidence type="ECO:0000256" key="7">
    <source>
        <dbReference type="ARBA" id="ARBA00023069"/>
    </source>
</evidence>
<evidence type="ECO:0000256" key="2">
    <source>
        <dbReference type="ARBA" id="ARBA00004141"/>
    </source>
</evidence>